<name>A0A377GCS3_9GAMM</name>
<gene>
    <name evidence="1" type="ORF">NCTC11370_02718</name>
</gene>
<evidence type="ECO:0000313" key="1">
    <source>
        <dbReference type="EMBL" id="STO22626.1"/>
    </source>
</evidence>
<dbReference type="OrthoDB" id="5652981at2"/>
<organism evidence="1 2">
    <name type="scientific">Fluoribacter dumoffii</name>
    <dbReference type="NCBI Taxonomy" id="463"/>
    <lineage>
        <taxon>Bacteria</taxon>
        <taxon>Pseudomonadati</taxon>
        <taxon>Pseudomonadota</taxon>
        <taxon>Gammaproteobacteria</taxon>
        <taxon>Legionellales</taxon>
        <taxon>Legionellaceae</taxon>
        <taxon>Fluoribacter</taxon>
    </lineage>
</organism>
<dbReference type="RefSeq" id="WP_010654734.1">
    <property type="nucleotide sequence ID" value="NZ_JAPHOO010000001.1"/>
</dbReference>
<dbReference type="Proteomes" id="UP000254554">
    <property type="component" value="Unassembled WGS sequence"/>
</dbReference>
<accession>A0A377GCS3</accession>
<dbReference type="STRING" id="1094715.GCA_000236165_02563"/>
<dbReference type="GeneID" id="93293475"/>
<dbReference type="EMBL" id="UGGT01000001">
    <property type="protein sequence ID" value="STO22626.1"/>
    <property type="molecule type" value="Genomic_DNA"/>
</dbReference>
<keyword evidence="2" id="KW-1185">Reference proteome</keyword>
<evidence type="ECO:0008006" key="3">
    <source>
        <dbReference type="Google" id="ProtNLM"/>
    </source>
</evidence>
<reference evidence="1 2" key="1">
    <citation type="submission" date="2018-06" db="EMBL/GenBank/DDBJ databases">
        <authorList>
            <consortium name="Pathogen Informatics"/>
            <person name="Doyle S."/>
        </authorList>
    </citation>
    <scope>NUCLEOTIDE SEQUENCE [LARGE SCALE GENOMIC DNA]</scope>
    <source>
        <strain evidence="1 2">NCTC11370</strain>
    </source>
</reference>
<dbReference type="AlphaFoldDB" id="A0A377GCS3"/>
<evidence type="ECO:0000313" key="2">
    <source>
        <dbReference type="Proteomes" id="UP000254554"/>
    </source>
</evidence>
<sequence>MRTRIDASIIPSLKQQIGHYQNKGEFCISPEGEQELYRDIEEYEQTRFDLAKTYIDKFHLHIDPQDSSDPQFFRKQFLEYIQNHSFPVYAGDPEKRKTNPEQATINMEDLLDEQGAYLYKRALAEEMNSREFRDAVVIKSTTHFDGARWLERPVVIVGGPSASGKSYAAQAAVEKAKEFLAADYSDMSGNNVVAADGGIVREVSQMRKLVIQLANNQGYTGIKNLHGESNKIMDVIKDHVREAAFLTPGIGVVIPETFTKGKSLLKRIGELPDTKNIFTRVVGQNDTIFQKVVAFMGSRRAWKTKDFNPEPLDLNKTGLCESKAYGKNGFFWGKLFSERAEKEFREKDKNKLYMRITNDLIIVKPDPAQPGNWIPGKRNDEGARLISAGPYKQWKALPDNDRPELIAYCNANSKTLITTSPQIDFLIAQKHVEHRVEACKEKITKLTAKNPANEEKVRCLKTRQAFLEGLASFSLHNLDNWHDIRNIKIQIEDQLLTLSRDHNAKKILSRKTMNAVNEFLETLDKANKELQNSPTFYDDREYTMFFKKKYNEALNKFENLDEHGEEQTSPFTPS</sequence>
<proteinExistence type="predicted"/>
<protein>
    <recommendedName>
        <fullName evidence="3">Zeta toxin</fullName>
    </recommendedName>
</protein>